<dbReference type="AlphaFoldDB" id="E4YJY0"/>
<feature type="compositionally biased region" description="Polar residues" evidence="1">
    <location>
        <begin position="317"/>
        <end position="326"/>
    </location>
</feature>
<feature type="compositionally biased region" description="Basic and acidic residues" evidence="1">
    <location>
        <begin position="250"/>
        <end position="259"/>
    </location>
</feature>
<reference evidence="2" key="1">
    <citation type="journal article" date="2010" name="Science">
        <title>Plasticity of animal genome architecture unmasked by rapid evolution of a pelagic tunicate.</title>
        <authorList>
            <person name="Denoeud F."/>
            <person name="Henriet S."/>
            <person name="Mungpakdee S."/>
            <person name="Aury J.M."/>
            <person name="Da Silva C."/>
            <person name="Brinkmann H."/>
            <person name="Mikhaleva J."/>
            <person name="Olsen L.C."/>
            <person name="Jubin C."/>
            <person name="Canestro C."/>
            <person name="Bouquet J.M."/>
            <person name="Danks G."/>
            <person name="Poulain J."/>
            <person name="Campsteijn C."/>
            <person name="Adamski M."/>
            <person name="Cross I."/>
            <person name="Yadetie F."/>
            <person name="Muffato M."/>
            <person name="Louis A."/>
            <person name="Butcher S."/>
            <person name="Tsagkogeorga G."/>
            <person name="Konrad A."/>
            <person name="Singh S."/>
            <person name="Jensen M.F."/>
            <person name="Cong E.H."/>
            <person name="Eikeseth-Otteraa H."/>
            <person name="Noel B."/>
            <person name="Anthouard V."/>
            <person name="Porcel B.M."/>
            <person name="Kachouri-Lafond R."/>
            <person name="Nishino A."/>
            <person name="Ugolini M."/>
            <person name="Chourrout P."/>
            <person name="Nishida H."/>
            <person name="Aasland R."/>
            <person name="Huzurbazar S."/>
            <person name="Westhof E."/>
            <person name="Delsuc F."/>
            <person name="Lehrach H."/>
            <person name="Reinhardt R."/>
            <person name="Weissenbach J."/>
            <person name="Roy S.W."/>
            <person name="Artiguenave F."/>
            <person name="Postlethwait J.H."/>
            <person name="Manak J.R."/>
            <person name="Thompson E.M."/>
            <person name="Jaillon O."/>
            <person name="Du Pasquier L."/>
            <person name="Boudinot P."/>
            <person name="Liberles D.A."/>
            <person name="Volff J.N."/>
            <person name="Philippe H."/>
            <person name="Lenhard B."/>
            <person name="Roest Crollius H."/>
            <person name="Wincker P."/>
            <person name="Chourrout D."/>
        </authorList>
    </citation>
    <scope>NUCLEOTIDE SEQUENCE [LARGE SCALE GENOMIC DNA]</scope>
</reference>
<feature type="compositionally biased region" description="Low complexity" evidence="1">
    <location>
        <begin position="394"/>
        <end position="405"/>
    </location>
</feature>
<feature type="compositionally biased region" description="Basic and acidic residues" evidence="1">
    <location>
        <begin position="106"/>
        <end position="132"/>
    </location>
</feature>
<organism evidence="2">
    <name type="scientific">Oikopleura dioica</name>
    <name type="common">Tunicate</name>
    <dbReference type="NCBI Taxonomy" id="34765"/>
    <lineage>
        <taxon>Eukaryota</taxon>
        <taxon>Metazoa</taxon>
        <taxon>Chordata</taxon>
        <taxon>Tunicata</taxon>
        <taxon>Appendicularia</taxon>
        <taxon>Copelata</taxon>
        <taxon>Oikopleuridae</taxon>
        <taxon>Oikopleura</taxon>
    </lineage>
</organism>
<dbReference type="Proteomes" id="UP000011014">
    <property type="component" value="Unassembled WGS sequence"/>
</dbReference>
<gene>
    <name evidence="2" type="ORF">GSOID_T00028258001</name>
</gene>
<accession>E4YJY0</accession>
<feature type="region of interest" description="Disordered" evidence="1">
    <location>
        <begin position="211"/>
        <end position="427"/>
    </location>
</feature>
<feature type="compositionally biased region" description="Acidic residues" evidence="1">
    <location>
        <begin position="28"/>
        <end position="42"/>
    </location>
</feature>
<name>E4YJY0_OIKDI</name>
<protein>
    <submittedName>
        <fullName evidence="2">Uncharacterized protein</fullName>
    </submittedName>
</protein>
<sequence>MAETLDRAESDPDPDDIFASAVLAANFSDEENDDQSESESDGLLDQSFSIVQDFQTENFSNEERNFCFDSEEISLDDYFHSANFEYFESGTYSLRTIAEEDEEELSREREEEENSKRKNPRMERKSSSDEQRKKISNANLLESMLNDLDDTCEIQFQDEEEEFFEAETKILAEEIVADTINFAIKLIAAEIKEAQIAKRLEECRAEISSEKLVRPSEVRKSQRYSKTSSKSKKIENKEEPPKLSKMPIGETEKKPENEQSKVINLSSDISVEETFEEHHRIDDLEIQNQFKDETEIPDSPPLEASQNVKKNDKKLEIQSQNISDNDNIPKPEESKPEKVQEIPAKPAKDSKIDKSNQNSSQKDPPIAQAQVPAPKSTPTKQEKVETNSTKLDCASISKSSAAGSSFTKSQRRKSFPRFPKKRRGSLKESSLFSCIMPKVKDTEDASITSLKSAIPKSSRYEEKSSCQIM</sequence>
<feature type="compositionally biased region" description="Basic residues" evidence="1">
    <location>
        <begin position="409"/>
        <end position="424"/>
    </location>
</feature>
<feature type="compositionally biased region" description="Polar residues" evidence="1">
    <location>
        <begin position="260"/>
        <end position="269"/>
    </location>
</feature>
<feature type="region of interest" description="Disordered" evidence="1">
    <location>
        <begin position="99"/>
        <end position="132"/>
    </location>
</feature>
<evidence type="ECO:0000313" key="2">
    <source>
        <dbReference type="EMBL" id="CBY35791.1"/>
    </source>
</evidence>
<feature type="region of interest" description="Disordered" evidence="1">
    <location>
        <begin position="26"/>
        <end position="46"/>
    </location>
</feature>
<dbReference type="EMBL" id="FN654677">
    <property type="protein sequence ID" value="CBY35791.1"/>
    <property type="molecule type" value="Genomic_DNA"/>
</dbReference>
<proteinExistence type="predicted"/>
<feature type="compositionally biased region" description="Basic and acidic residues" evidence="1">
    <location>
        <begin position="211"/>
        <end position="220"/>
    </location>
</feature>
<evidence type="ECO:0000256" key="1">
    <source>
        <dbReference type="SAM" id="MobiDB-lite"/>
    </source>
</evidence>
<feature type="compositionally biased region" description="Basic and acidic residues" evidence="1">
    <location>
        <begin position="232"/>
        <end position="242"/>
    </location>
</feature>
<feature type="compositionally biased region" description="Basic and acidic residues" evidence="1">
    <location>
        <begin position="327"/>
        <end position="354"/>
    </location>
</feature>